<accession>A0A914S2V1</accession>
<protein>
    <submittedName>
        <fullName evidence="3">Uncharacterized protein</fullName>
    </submittedName>
</protein>
<evidence type="ECO:0000313" key="3">
    <source>
        <dbReference type="WBParaSite" id="PEQ_0001147401-mRNA-1"/>
    </source>
</evidence>
<dbReference type="WBParaSite" id="PEQ_0001147401-mRNA-1">
    <property type="protein sequence ID" value="PEQ_0001147401-mRNA-1"/>
    <property type="gene ID" value="PEQ_0001147401"/>
</dbReference>
<sequence length="75" mass="8612">MTSLNVPQQILTSTTSYFLLDYPVNEKAHMTAELEKARNVEAEMGTQIGMLQGELMQARSKIRELENKLKELDKR</sequence>
<proteinExistence type="predicted"/>
<organism evidence="2 3">
    <name type="scientific">Parascaris equorum</name>
    <name type="common">Equine roundworm</name>
    <dbReference type="NCBI Taxonomy" id="6256"/>
    <lineage>
        <taxon>Eukaryota</taxon>
        <taxon>Metazoa</taxon>
        <taxon>Ecdysozoa</taxon>
        <taxon>Nematoda</taxon>
        <taxon>Chromadorea</taxon>
        <taxon>Rhabditida</taxon>
        <taxon>Spirurina</taxon>
        <taxon>Ascaridomorpha</taxon>
        <taxon>Ascaridoidea</taxon>
        <taxon>Ascarididae</taxon>
        <taxon>Parascaris</taxon>
    </lineage>
</organism>
<dbReference type="AlphaFoldDB" id="A0A914S2V1"/>
<evidence type="ECO:0000313" key="2">
    <source>
        <dbReference type="Proteomes" id="UP000887564"/>
    </source>
</evidence>
<reference evidence="3" key="1">
    <citation type="submission" date="2022-11" db="UniProtKB">
        <authorList>
            <consortium name="WormBaseParasite"/>
        </authorList>
    </citation>
    <scope>IDENTIFICATION</scope>
</reference>
<dbReference type="Proteomes" id="UP000887564">
    <property type="component" value="Unplaced"/>
</dbReference>
<name>A0A914S2V1_PAREQ</name>
<feature type="coiled-coil region" evidence="1">
    <location>
        <begin position="48"/>
        <end position="75"/>
    </location>
</feature>
<keyword evidence="1" id="KW-0175">Coiled coil</keyword>
<keyword evidence="2" id="KW-1185">Reference proteome</keyword>
<evidence type="ECO:0000256" key="1">
    <source>
        <dbReference type="SAM" id="Coils"/>
    </source>
</evidence>